<dbReference type="AlphaFoldDB" id="A0A1G2MVG2"/>
<proteinExistence type="predicted"/>
<dbReference type="Proteomes" id="UP000177943">
    <property type="component" value="Unassembled WGS sequence"/>
</dbReference>
<comment type="caution">
    <text evidence="3">The sequence shown here is derived from an EMBL/GenBank/DDBJ whole genome shotgun (WGS) entry which is preliminary data.</text>
</comment>
<accession>A0A1G2MVG2</accession>
<protein>
    <recommendedName>
        <fullName evidence="2">DUF2914 domain-containing protein</fullName>
    </recommendedName>
</protein>
<organism evidence="3 4">
    <name type="scientific">Candidatus Taylorbacteria bacterium RIFCSPHIGHO2_02_FULL_45_35</name>
    <dbReference type="NCBI Taxonomy" id="1802311"/>
    <lineage>
        <taxon>Bacteria</taxon>
        <taxon>Candidatus Tayloriibacteriota</taxon>
    </lineage>
</organism>
<keyword evidence="1" id="KW-0812">Transmembrane</keyword>
<evidence type="ECO:0000256" key="1">
    <source>
        <dbReference type="SAM" id="Phobius"/>
    </source>
</evidence>
<feature type="transmembrane region" description="Helical" evidence="1">
    <location>
        <begin position="164"/>
        <end position="181"/>
    </location>
</feature>
<feature type="transmembrane region" description="Helical" evidence="1">
    <location>
        <begin position="83"/>
        <end position="104"/>
    </location>
</feature>
<evidence type="ECO:0000313" key="3">
    <source>
        <dbReference type="EMBL" id="OHA27850.1"/>
    </source>
</evidence>
<evidence type="ECO:0000313" key="4">
    <source>
        <dbReference type="Proteomes" id="UP000177943"/>
    </source>
</evidence>
<feature type="domain" description="DUF2914" evidence="2">
    <location>
        <begin position="289"/>
        <end position="356"/>
    </location>
</feature>
<keyword evidence="1" id="KW-1133">Transmembrane helix</keyword>
<evidence type="ECO:0000259" key="2">
    <source>
        <dbReference type="Pfam" id="PF11141"/>
    </source>
</evidence>
<feature type="transmembrane region" description="Helical" evidence="1">
    <location>
        <begin position="51"/>
        <end position="71"/>
    </location>
</feature>
<reference evidence="3 4" key="1">
    <citation type="journal article" date="2016" name="Nat. Commun.">
        <title>Thousands of microbial genomes shed light on interconnected biogeochemical processes in an aquifer system.</title>
        <authorList>
            <person name="Anantharaman K."/>
            <person name="Brown C.T."/>
            <person name="Hug L.A."/>
            <person name="Sharon I."/>
            <person name="Castelle C.J."/>
            <person name="Probst A.J."/>
            <person name="Thomas B.C."/>
            <person name="Singh A."/>
            <person name="Wilkins M.J."/>
            <person name="Karaoz U."/>
            <person name="Brodie E.L."/>
            <person name="Williams K.H."/>
            <person name="Hubbard S.S."/>
            <person name="Banfield J.F."/>
        </authorList>
    </citation>
    <scope>NUCLEOTIDE SEQUENCE [LARGE SCALE GENOMIC DNA]</scope>
</reference>
<sequence>MNNTHPQTNNPEPQKTGIKAFFRKYERHASWIAFIAGFTSDNLMLRRIDLLVDQLLLFSYLLVAGAGIILYNKLDSSKPRSRFTNWIPFFIQFAFGALFSGFFVFYSRSASLVASWPFVLFLLTMLFGNEHLRHHYSRLTLQLSIYFIVAFSFSIFMVPTLTHSMGPVIFVISGLVSLLIIRVMMRILRAVAPDNYMKGRAFSIFWIIVIYATFNILYFKNIIPPIPLSLKDIGIYHNIEKSPDGNYTLTYEHRPWYDLKNRFTHTFHYEKGETVYAYSAIFAPTKLNTVVLHKWSYFDETRKVWVETNSVAFPIVGGADGGYRGYTIKTNIQPGKWRVDVTTARDQLLGRIQFTVASAEKAPELLTKVR</sequence>
<feature type="transmembrane region" description="Helical" evidence="1">
    <location>
        <begin position="201"/>
        <end position="219"/>
    </location>
</feature>
<keyword evidence="1" id="KW-0472">Membrane</keyword>
<feature type="transmembrane region" description="Helical" evidence="1">
    <location>
        <begin position="110"/>
        <end position="127"/>
    </location>
</feature>
<dbReference type="InterPro" id="IPR022606">
    <property type="entry name" value="DUF2914"/>
</dbReference>
<dbReference type="Pfam" id="PF11141">
    <property type="entry name" value="DUF2914"/>
    <property type="match status" value="1"/>
</dbReference>
<name>A0A1G2MVG2_9BACT</name>
<gene>
    <name evidence="3" type="ORF">A3D56_01375</name>
</gene>
<feature type="transmembrane region" description="Helical" evidence="1">
    <location>
        <begin position="139"/>
        <end position="158"/>
    </location>
</feature>
<dbReference type="EMBL" id="MHRP01000004">
    <property type="protein sequence ID" value="OHA27850.1"/>
    <property type="molecule type" value="Genomic_DNA"/>
</dbReference>